<dbReference type="AlphaFoldDB" id="A0A1E5PU96"/>
<name>A0A1E5PU96_9ACTN</name>
<dbReference type="STRING" id="36818.BGK67_17935"/>
<feature type="region of interest" description="Disordered" evidence="1">
    <location>
        <begin position="192"/>
        <end position="215"/>
    </location>
</feature>
<dbReference type="InterPro" id="IPR013520">
    <property type="entry name" value="Ribonucl_H"/>
</dbReference>
<sequence length="307" mass="32949">MSSWVAIDFETANEHRGSPCSVGMAAVDGQGVVDTWSSLVQPPAGFDHFNPHNVRVHGITAGDVAAAPGWKAALAEILAFADGRPLVAHNAGFDFSVIRAACDAEGITWPELRYTCSQVVARRTWQLLSYGLPHCMDAAGHAFTDHHQAEADSRASAEIMLAAMRESGTTTLDELLDKHQIRWGSMTADNQWRGSQYQGSGRRDRMPVPGANPDADPDGALYGLTVCLTGKLTAMERPEAFARLAEVGAQPTKNMTKKTDILVSATQTQLKPGGTLSGKLKDAQALLDAGQAIEVVDEDEFLRRLGP</sequence>
<dbReference type="Proteomes" id="UP000095705">
    <property type="component" value="Unassembled WGS sequence"/>
</dbReference>
<evidence type="ECO:0000256" key="1">
    <source>
        <dbReference type="SAM" id="MobiDB-lite"/>
    </source>
</evidence>
<dbReference type="PROSITE" id="PS50172">
    <property type="entry name" value="BRCT"/>
    <property type="match status" value="1"/>
</dbReference>
<reference evidence="3 4" key="1">
    <citation type="submission" date="2016-08" db="EMBL/GenBank/DDBJ databases">
        <title>The complete genome of Streptomyces subrutilus 10-1-1.</title>
        <authorList>
            <person name="Chen X."/>
        </authorList>
    </citation>
    <scope>NUCLEOTIDE SEQUENCE [LARGE SCALE GENOMIC DNA]</scope>
    <source>
        <strain evidence="3 4">10-1-1</strain>
    </source>
</reference>
<dbReference type="SUPFAM" id="SSF52113">
    <property type="entry name" value="BRCT domain"/>
    <property type="match status" value="1"/>
</dbReference>
<dbReference type="InterPro" id="IPR001357">
    <property type="entry name" value="BRCT_dom"/>
</dbReference>
<dbReference type="Gene3D" id="3.40.50.10190">
    <property type="entry name" value="BRCT domain"/>
    <property type="match status" value="1"/>
</dbReference>
<gene>
    <name evidence="3" type="ORF">BGK67_17935</name>
</gene>
<evidence type="ECO:0000259" key="2">
    <source>
        <dbReference type="PROSITE" id="PS50172"/>
    </source>
</evidence>
<proteinExistence type="predicted"/>
<dbReference type="CDD" id="cd06130">
    <property type="entry name" value="DNA_pol_III_epsilon_like"/>
    <property type="match status" value="1"/>
</dbReference>
<dbReference type="SMART" id="SM00479">
    <property type="entry name" value="EXOIII"/>
    <property type="match status" value="1"/>
</dbReference>
<keyword evidence="4" id="KW-1185">Reference proteome</keyword>
<comment type="caution">
    <text evidence="3">The sequence shown here is derived from an EMBL/GenBank/DDBJ whole genome shotgun (WGS) entry which is preliminary data.</text>
</comment>
<dbReference type="InterPro" id="IPR012337">
    <property type="entry name" value="RNaseH-like_sf"/>
</dbReference>
<organism evidence="3 4">
    <name type="scientific">Streptomyces subrutilus</name>
    <dbReference type="NCBI Taxonomy" id="36818"/>
    <lineage>
        <taxon>Bacteria</taxon>
        <taxon>Bacillati</taxon>
        <taxon>Actinomycetota</taxon>
        <taxon>Actinomycetes</taxon>
        <taxon>Kitasatosporales</taxon>
        <taxon>Streptomycetaceae</taxon>
        <taxon>Streptomyces</taxon>
    </lineage>
</organism>
<dbReference type="GO" id="GO:0003676">
    <property type="term" value="F:nucleic acid binding"/>
    <property type="evidence" value="ECO:0007669"/>
    <property type="project" value="InterPro"/>
</dbReference>
<protein>
    <recommendedName>
        <fullName evidence="2">BRCT domain-containing protein</fullName>
    </recommendedName>
</protein>
<evidence type="ECO:0000313" key="3">
    <source>
        <dbReference type="EMBL" id="OEJ32952.1"/>
    </source>
</evidence>
<dbReference type="RefSeq" id="WP_069921207.1">
    <property type="nucleotide sequence ID" value="NZ_MEHK01000001.1"/>
</dbReference>
<dbReference type="Gene3D" id="3.30.420.10">
    <property type="entry name" value="Ribonuclease H-like superfamily/Ribonuclease H"/>
    <property type="match status" value="1"/>
</dbReference>
<dbReference type="PANTHER" id="PTHR30231:SF42">
    <property type="entry name" value="EXONUCLEASE"/>
    <property type="match status" value="1"/>
</dbReference>
<accession>A0A1E5PU96</accession>
<dbReference type="PANTHER" id="PTHR30231">
    <property type="entry name" value="DNA POLYMERASE III SUBUNIT EPSILON"/>
    <property type="match status" value="1"/>
</dbReference>
<evidence type="ECO:0000313" key="4">
    <source>
        <dbReference type="Proteomes" id="UP000095705"/>
    </source>
</evidence>
<dbReference type="SUPFAM" id="SSF53098">
    <property type="entry name" value="Ribonuclease H-like"/>
    <property type="match status" value="1"/>
</dbReference>
<dbReference type="InterPro" id="IPR036397">
    <property type="entry name" value="RNaseH_sf"/>
</dbReference>
<dbReference type="Pfam" id="PF00929">
    <property type="entry name" value="RNase_T"/>
    <property type="match status" value="1"/>
</dbReference>
<dbReference type="OrthoDB" id="9803913at2"/>
<dbReference type="EMBL" id="MEHK01000001">
    <property type="protein sequence ID" value="OEJ32952.1"/>
    <property type="molecule type" value="Genomic_DNA"/>
</dbReference>
<dbReference type="GO" id="GO:0008408">
    <property type="term" value="F:3'-5' exonuclease activity"/>
    <property type="evidence" value="ECO:0007669"/>
    <property type="project" value="TreeGrafter"/>
</dbReference>
<dbReference type="InterPro" id="IPR036420">
    <property type="entry name" value="BRCT_dom_sf"/>
</dbReference>
<feature type="domain" description="BRCT" evidence="2">
    <location>
        <begin position="216"/>
        <end position="307"/>
    </location>
</feature>
<dbReference type="CDD" id="cd17748">
    <property type="entry name" value="BRCT_DNA_ligase_like"/>
    <property type="match status" value="1"/>
</dbReference>
<dbReference type="GO" id="GO:0005829">
    <property type="term" value="C:cytosol"/>
    <property type="evidence" value="ECO:0007669"/>
    <property type="project" value="TreeGrafter"/>
</dbReference>